<comment type="caution">
    <text evidence="3">The sequence shown here is derived from an EMBL/GenBank/DDBJ whole genome shotgun (WGS) entry which is preliminary data.</text>
</comment>
<evidence type="ECO:0000313" key="2">
    <source>
        <dbReference type="EMBL" id="CAK9032326.1"/>
    </source>
</evidence>
<dbReference type="EMBL" id="CAXAMN010010779">
    <property type="protein sequence ID" value="CAK9032677.1"/>
    <property type="molecule type" value="Genomic_DNA"/>
</dbReference>
<protein>
    <submittedName>
        <fullName evidence="3">Uncharacterized protein</fullName>
    </submittedName>
</protein>
<dbReference type="Proteomes" id="UP001642484">
    <property type="component" value="Unassembled WGS sequence"/>
</dbReference>
<dbReference type="EMBL" id="CAXAMN010010668">
    <property type="protein sequence ID" value="CAK9032326.1"/>
    <property type="molecule type" value="Genomic_DNA"/>
</dbReference>
<feature type="compositionally biased region" description="Polar residues" evidence="1">
    <location>
        <begin position="83"/>
        <end position="96"/>
    </location>
</feature>
<gene>
    <name evidence="2" type="ORF">CCMP2556_LOCUS18639</name>
    <name evidence="3" type="ORF">CCMP2556_LOCUS18758</name>
</gene>
<organism evidence="3 4">
    <name type="scientific">Durusdinium trenchii</name>
    <dbReference type="NCBI Taxonomy" id="1381693"/>
    <lineage>
        <taxon>Eukaryota</taxon>
        <taxon>Sar</taxon>
        <taxon>Alveolata</taxon>
        <taxon>Dinophyceae</taxon>
        <taxon>Suessiales</taxon>
        <taxon>Symbiodiniaceae</taxon>
        <taxon>Durusdinium</taxon>
    </lineage>
</organism>
<reference evidence="3 4" key="1">
    <citation type="submission" date="2024-02" db="EMBL/GenBank/DDBJ databases">
        <authorList>
            <person name="Chen Y."/>
            <person name="Shah S."/>
            <person name="Dougan E. K."/>
            <person name="Thang M."/>
            <person name="Chan C."/>
        </authorList>
    </citation>
    <scope>NUCLEOTIDE SEQUENCE [LARGE SCALE GENOMIC DNA]</scope>
</reference>
<name>A0ABP0L387_9DINO</name>
<keyword evidence="4" id="KW-1185">Reference proteome</keyword>
<sequence length="143" mass="15167">MALFPSPLPGWHPVSNTCVSPPSPSLRAVGSRRGGVAPAACGVAFGLALAAGPRCSGHLRGPAVRMWQVQAKAKKDDAYKASVQEQGDSGDSEQSLSAEYAQQVYDLLADRETYADDQTRNESMSKASVKSFVPRIYLSSHAS</sequence>
<accession>A0ABP0L387</accession>
<evidence type="ECO:0000256" key="1">
    <source>
        <dbReference type="SAM" id="MobiDB-lite"/>
    </source>
</evidence>
<feature type="region of interest" description="Disordered" evidence="1">
    <location>
        <begin position="77"/>
        <end position="96"/>
    </location>
</feature>
<evidence type="ECO:0000313" key="4">
    <source>
        <dbReference type="Proteomes" id="UP001642484"/>
    </source>
</evidence>
<evidence type="ECO:0000313" key="3">
    <source>
        <dbReference type="EMBL" id="CAK9032677.1"/>
    </source>
</evidence>
<proteinExistence type="predicted"/>